<dbReference type="EMBL" id="JACIGO010000001">
    <property type="protein sequence ID" value="MBB4288103.1"/>
    <property type="molecule type" value="Genomic_DNA"/>
</dbReference>
<accession>A0AAE2SUT3</accession>
<proteinExistence type="predicted"/>
<sequence>MIHLESDPALLVFSLHAPSASCALLEEERGAVAIFITKERMDVP</sequence>
<evidence type="ECO:0000313" key="2">
    <source>
        <dbReference type="Proteomes" id="UP000538507"/>
    </source>
</evidence>
<evidence type="ECO:0000313" key="1">
    <source>
        <dbReference type="EMBL" id="MBB4288103.1"/>
    </source>
</evidence>
<reference evidence="1 2" key="1">
    <citation type="submission" date="2020-08" db="EMBL/GenBank/DDBJ databases">
        <title>Genomic Encyclopedia of Type Strains, Phase IV (KMG-V): Genome sequencing to study the core and pangenomes of soil and plant-associated prokaryotes.</title>
        <authorList>
            <person name="Whitman W."/>
        </authorList>
    </citation>
    <scope>NUCLEOTIDE SEQUENCE [LARGE SCALE GENOMIC DNA]</scope>
    <source>
        <strain evidence="1 2">SEMIA 415</strain>
    </source>
</reference>
<organism evidence="1 2">
    <name type="scientific">Rhizobium leguminosarum</name>
    <dbReference type="NCBI Taxonomy" id="384"/>
    <lineage>
        <taxon>Bacteria</taxon>
        <taxon>Pseudomonadati</taxon>
        <taxon>Pseudomonadota</taxon>
        <taxon>Alphaproteobacteria</taxon>
        <taxon>Hyphomicrobiales</taxon>
        <taxon>Rhizobiaceae</taxon>
        <taxon>Rhizobium/Agrobacterium group</taxon>
        <taxon>Rhizobium</taxon>
    </lineage>
</organism>
<comment type="caution">
    <text evidence="1">The sequence shown here is derived from an EMBL/GenBank/DDBJ whole genome shotgun (WGS) entry which is preliminary data.</text>
</comment>
<dbReference type="AlphaFoldDB" id="A0AAE2SUT3"/>
<gene>
    <name evidence="1" type="ORF">GGE16_000119</name>
</gene>
<dbReference type="Proteomes" id="UP000538507">
    <property type="component" value="Unassembled WGS sequence"/>
</dbReference>
<protein>
    <submittedName>
        <fullName evidence="1">Uncharacterized protein</fullName>
    </submittedName>
</protein>
<name>A0AAE2SUT3_RHILE</name>